<evidence type="ECO:0000256" key="2">
    <source>
        <dbReference type="ARBA" id="ARBA00022723"/>
    </source>
</evidence>
<dbReference type="InterPro" id="IPR036909">
    <property type="entry name" value="Cyt_c-like_dom_sf"/>
</dbReference>
<feature type="domain" description="Cytochrome c" evidence="6">
    <location>
        <begin position="43"/>
        <end position="136"/>
    </location>
</feature>
<reference evidence="7 8" key="1">
    <citation type="submission" date="2018-05" db="EMBL/GenBank/DDBJ databases">
        <title>Zavarzinia sp. HR-AS.</title>
        <authorList>
            <person name="Lee Y."/>
            <person name="Jeon C.O."/>
        </authorList>
    </citation>
    <scope>NUCLEOTIDE SEQUENCE [LARGE SCALE GENOMIC DNA]</scope>
    <source>
        <strain evidence="7 8">HR-AS</strain>
    </source>
</reference>
<sequence length="136" mass="14279">MSPLLLLFLICAAVPASAAGNEAARKDILDGYAAAAGPGFAGFSAERGRPLFLGPHAGGKPETPACATCHTPDPRAVGHHYRTGRDIPPMAVSQTPDRFTSLAEVEKRFGRDCPAVLGRDCTPLEKGDFITYLSGQ</sequence>
<evidence type="ECO:0000256" key="1">
    <source>
        <dbReference type="ARBA" id="ARBA00022617"/>
    </source>
</evidence>
<evidence type="ECO:0000313" key="8">
    <source>
        <dbReference type="Proteomes" id="UP000245461"/>
    </source>
</evidence>
<keyword evidence="1 4" id="KW-0349">Heme</keyword>
<organism evidence="7 8">
    <name type="scientific">Zavarzinia aquatilis</name>
    <dbReference type="NCBI Taxonomy" id="2211142"/>
    <lineage>
        <taxon>Bacteria</taxon>
        <taxon>Pseudomonadati</taxon>
        <taxon>Pseudomonadota</taxon>
        <taxon>Alphaproteobacteria</taxon>
        <taxon>Rhodospirillales</taxon>
        <taxon>Zavarziniaceae</taxon>
        <taxon>Zavarzinia</taxon>
    </lineage>
</organism>
<keyword evidence="5" id="KW-0732">Signal</keyword>
<evidence type="ECO:0000313" key="7">
    <source>
        <dbReference type="EMBL" id="PWR24831.1"/>
    </source>
</evidence>
<accession>A0A317EDK7</accession>
<dbReference type="AlphaFoldDB" id="A0A317EDK7"/>
<keyword evidence="2 4" id="KW-0479">Metal-binding</keyword>
<dbReference type="GO" id="GO:0020037">
    <property type="term" value="F:heme binding"/>
    <property type="evidence" value="ECO:0007669"/>
    <property type="project" value="InterPro"/>
</dbReference>
<dbReference type="EMBL" id="QGLE01000003">
    <property type="protein sequence ID" value="PWR24831.1"/>
    <property type="molecule type" value="Genomic_DNA"/>
</dbReference>
<keyword evidence="8" id="KW-1185">Reference proteome</keyword>
<proteinExistence type="predicted"/>
<evidence type="ECO:0000259" key="6">
    <source>
        <dbReference type="PROSITE" id="PS51007"/>
    </source>
</evidence>
<feature type="chain" id="PRO_5016441779" description="Cytochrome c domain-containing protein" evidence="5">
    <location>
        <begin position="19"/>
        <end position="136"/>
    </location>
</feature>
<feature type="signal peptide" evidence="5">
    <location>
        <begin position="1"/>
        <end position="18"/>
    </location>
</feature>
<dbReference type="PROSITE" id="PS51007">
    <property type="entry name" value="CYTC"/>
    <property type="match status" value="1"/>
</dbReference>
<dbReference type="Gene3D" id="1.10.760.10">
    <property type="entry name" value="Cytochrome c-like domain"/>
    <property type="match status" value="1"/>
</dbReference>
<name>A0A317EDK7_9PROT</name>
<keyword evidence="3 4" id="KW-0408">Iron</keyword>
<dbReference type="GO" id="GO:0046872">
    <property type="term" value="F:metal ion binding"/>
    <property type="evidence" value="ECO:0007669"/>
    <property type="project" value="UniProtKB-KW"/>
</dbReference>
<dbReference type="Proteomes" id="UP000245461">
    <property type="component" value="Unassembled WGS sequence"/>
</dbReference>
<evidence type="ECO:0000256" key="5">
    <source>
        <dbReference type="SAM" id="SignalP"/>
    </source>
</evidence>
<dbReference type="InterPro" id="IPR015170">
    <property type="entry name" value="DUF1924_SHP"/>
</dbReference>
<dbReference type="OrthoDB" id="5295318at2"/>
<dbReference type="Pfam" id="PF09086">
    <property type="entry name" value="DUF1924"/>
    <property type="match status" value="1"/>
</dbReference>
<dbReference type="GO" id="GO:0009055">
    <property type="term" value="F:electron transfer activity"/>
    <property type="evidence" value="ECO:0007669"/>
    <property type="project" value="InterPro"/>
</dbReference>
<gene>
    <name evidence="7" type="ORF">DKG74_08265</name>
</gene>
<dbReference type="SUPFAM" id="SSF46626">
    <property type="entry name" value="Cytochrome c"/>
    <property type="match status" value="1"/>
</dbReference>
<comment type="caution">
    <text evidence="7">The sequence shown here is derived from an EMBL/GenBank/DDBJ whole genome shotgun (WGS) entry which is preliminary data.</text>
</comment>
<dbReference type="InterPro" id="IPR009056">
    <property type="entry name" value="Cyt_c-like_dom"/>
</dbReference>
<evidence type="ECO:0000256" key="4">
    <source>
        <dbReference type="PROSITE-ProRule" id="PRU00433"/>
    </source>
</evidence>
<protein>
    <recommendedName>
        <fullName evidence="6">Cytochrome c domain-containing protein</fullName>
    </recommendedName>
</protein>
<evidence type="ECO:0000256" key="3">
    <source>
        <dbReference type="ARBA" id="ARBA00023004"/>
    </source>
</evidence>